<dbReference type="AlphaFoldDB" id="A0A3R6Z5Q4"/>
<evidence type="ECO:0000256" key="1">
    <source>
        <dbReference type="SAM" id="Phobius"/>
    </source>
</evidence>
<keyword evidence="4" id="KW-1185">Reference proteome</keyword>
<dbReference type="Proteomes" id="UP000285060">
    <property type="component" value="Unassembled WGS sequence"/>
</dbReference>
<dbReference type="EMBL" id="QUSY01000015">
    <property type="protein sequence ID" value="RHY34876.1"/>
    <property type="molecule type" value="Genomic_DNA"/>
</dbReference>
<organism evidence="3 4">
    <name type="scientific">Aphanomyces invadans</name>
    <dbReference type="NCBI Taxonomy" id="157072"/>
    <lineage>
        <taxon>Eukaryota</taxon>
        <taxon>Sar</taxon>
        <taxon>Stramenopiles</taxon>
        <taxon>Oomycota</taxon>
        <taxon>Saprolegniomycetes</taxon>
        <taxon>Saprolegniales</taxon>
        <taxon>Verrucalvaceae</taxon>
        <taxon>Aphanomyces</taxon>
    </lineage>
</organism>
<keyword evidence="1" id="KW-0812">Transmembrane</keyword>
<protein>
    <recommendedName>
        <fullName evidence="2">RIIa domain-containing protein</fullName>
    </recommendedName>
</protein>
<keyword evidence="1" id="KW-1133">Transmembrane helix</keyword>
<sequence length="488" mass="54388">MEKGVQSLTFEELSILNERKEEIKKDHMGYLDSHPELKTLLSSFMSAVLIEKPTDILAFAKDHFDALKPIKLAVGLNNALYTHALVADAFGGVRTFGRTETEEKVALRLTNAKAELDFAAQGHFDKVLVNNDLDEAFAELEETMAECVAFDAGSIRIRFLLSDQAIIGGQFEDPEYSDQAIFPGFAIMQAARYLDRPLSRAMQIGLGVGTVPTFLRQHGVPTDVVEISPGVVKLAEAHFGYENCVAPQKTKTDLTKVPPCPNGKTVVMDGLDYLSTKAPPKPFYDLIIIDVYTGHNVVPFYTDATMWQLKTSWLKPRGIIIVLRLLMWVLVGVVVLNFVGYFNSDLVRAIYFTLRSVFQHVRCFREMAEGNPSEPANLVFYSSSAPITFTLPTGPRYDDNPAGYYEVQWEITSWTPSTIEVAVDQDVYSSEIDFDDLKAVTDDTAILKSGADFQPYRDTLAATEDYMRQFCIGQFPAAMWTSLGLPTS</sequence>
<proteinExistence type="predicted"/>
<dbReference type="Gene3D" id="1.20.890.10">
    <property type="entry name" value="cAMP-dependent protein kinase regulatory subunit, dimerization-anchoring domain"/>
    <property type="match status" value="1"/>
</dbReference>
<dbReference type="InterPro" id="IPR047501">
    <property type="entry name" value="DD_CATIP"/>
</dbReference>
<accession>A0A3R6Z5Q4</accession>
<dbReference type="SUPFAM" id="SSF47391">
    <property type="entry name" value="Dimerization-anchoring domain of cAMP-dependent PK regulatory subunit"/>
    <property type="match status" value="1"/>
</dbReference>
<evidence type="ECO:0000259" key="2">
    <source>
        <dbReference type="Pfam" id="PF02197"/>
    </source>
</evidence>
<dbReference type="InterPro" id="IPR027417">
    <property type="entry name" value="P-loop_NTPase"/>
</dbReference>
<keyword evidence="1" id="KW-0472">Membrane</keyword>
<dbReference type="CDD" id="cd22973">
    <property type="entry name" value="DD_CATIP"/>
    <property type="match status" value="1"/>
</dbReference>
<dbReference type="VEuPathDB" id="FungiDB:H310_01736"/>
<comment type="caution">
    <text evidence="3">The sequence shown here is derived from an EMBL/GenBank/DDBJ whole genome shotgun (WGS) entry which is preliminary data.</text>
</comment>
<feature type="transmembrane region" description="Helical" evidence="1">
    <location>
        <begin position="319"/>
        <end position="342"/>
    </location>
</feature>
<dbReference type="Gene3D" id="3.40.50.150">
    <property type="entry name" value="Vaccinia Virus protein VP39"/>
    <property type="match status" value="1"/>
</dbReference>
<evidence type="ECO:0000313" key="4">
    <source>
        <dbReference type="Proteomes" id="UP000285060"/>
    </source>
</evidence>
<dbReference type="VEuPathDB" id="FungiDB:H310_01735"/>
<dbReference type="Pfam" id="PF02197">
    <property type="entry name" value="RIIa"/>
    <property type="match status" value="1"/>
</dbReference>
<dbReference type="InterPro" id="IPR003117">
    <property type="entry name" value="cAMP_dep_PK_reg_su_I/II_a/b"/>
</dbReference>
<dbReference type="Gene3D" id="3.40.50.300">
    <property type="entry name" value="P-loop containing nucleotide triphosphate hydrolases"/>
    <property type="match status" value="1"/>
</dbReference>
<dbReference type="InterPro" id="IPR029063">
    <property type="entry name" value="SAM-dependent_MTases_sf"/>
</dbReference>
<feature type="domain" description="RIIa" evidence="2">
    <location>
        <begin position="36"/>
        <end position="67"/>
    </location>
</feature>
<reference evidence="3 4" key="1">
    <citation type="submission" date="2018-08" db="EMBL/GenBank/DDBJ databases">
        <title>Aphanomyces genome sequencing and annotation.</title>
        <authorList>
            <person name="Minardi D."/>
            <person name="Oidtmann B."/>
            <person name="Van Der Giezen M."/>
            <person name="Studholme D.J."/>
        </authorList>
    </citation>
    <scope>NUCLEOTIDE SEQUENCE [LARGE SCALE GENOMIC DNA]</scope>
    <source>
        <strain evidence="3 4">NJM0002</strain>
    </source>
</reference>
<name>A0A3R6Z5Q4_9STRA</name>
<dbReference type="SUPFAM" id="SSF52540">
    <property type="entry name" value="P-loop containing nucleoside triphosphate hydrolases"/>
    <property type="match status" value="1"/>
</dbReference>
<evidence type="ECO:0000313" key="3">
    <source>
        <dbReference type="EMBL" id="RHY34876.1"/>
    </source>
</evidence>
<gene>
    <name evidence="3" type="ORF">DYB32_002396</name>
</gene>
<dbReference type="SUPFAM" id="SSF53335">
    <property type="entry name" value="S-adenosyl-L-methionine-dependent methyltransferases"/>
    <property type="match status" value="1"/>
</dbReference>